<accession>A0A6N6VHP4</accession>
<dbReference type="InterPro" id="IPR008557">
    <property type="entry name" value="PhoX"/>
</dbReference>
<gene>
    <name evidence="1" type="ORF">F2P47_13575</name>
</gene>
<reference evidence="1 2" key="1">
    <citation type="submission" date="2019-09" db="EMBL/GenBank/DDBJ databases">
        <title>Parvibaculum sedimenti sp. nov., isolated from sediment.</title>
        <authorList>
            <person name="Wang Y."/>
        </authorList>
    </citation>
    <scope>NUCLEOTIDE SEQUENCE [LARGE SCALE GENOMIC DNA]</scope>
    <source>
        <strain evidence="1 2">HXT-9</strain>
    </source>
</reference>
<dbReference type="PROSITE" id="PS51318">
    <property type="entry name" value="TAT"/>
    <property type="match status" value="1"/>
</dbReference>
<protein>
    <submittedName>
        <fullName evidence="1">DUF839 domain-containing protein</fullName>
    </submittedName>
</protein>
<proteinExistence type="predicted"/>
<sequence length="653" mass="70410">MTQRKSFEADLETADDDAIARSMAPTLGELWSRRAILKGLGGVGLVATTSTGFLALAACDRAAAVPGFNFKEIARGVDERHHVAEGYDADILIRWGDPVLADAPAFDPQHQTADAQRKQFGYNNDYVGFVPLPYGSGASDRGLLCVNHEYTNALLMFPGLADVKAASAEQVDIAIAAHGCSIVEIARGTDGKWAPVAAGVYNRRITPLDTEIRISGPAAGHARLKTSADPEGIRVLGTLNNCAGGITPWGSYLTSEENVNLYFAGKLEGHPEAGNYKRMGIPGDKMGWARFHKRFDINEEPNEANRFGWVVEIDPLDPAAAPRKRSALGRFKHEGCENATTKDGRLAIYMGDDQRFEYLYKFVTSAKVDPQNRAANRDLLDEGTLYVARFEEDGSGTWRPLVYGANGLNAGNGFSSQADVLIEARRAADILGATPLDRPEDVQPNPRTGKVYVSLTNNSKRTADEIDTVNPRADNLWGQIVEITPKGGDHGAESFSWTLLVTCGDPAKPEEKAKWNAATSTDGWFACPDNLAVDGKGRLWVATDQGVEWSQTSGAADGIFALETDGAGRGTSRRFFRVPVGAEMCGPCFTPDSKTLFVAVQHPGADGTKDFQGFNRASTFDDPATRWPDFTPGMPPRPSVVAIREKNGGPIGG</sequence>
<organism evidence="1 2">
    <name type="scientific">Parvibaculum sedimenti</name>
    <dbReference type="NCBI Taxonomy" id="2608632"/>
    <lineage>
        <taxon>Bacteria</taxon>
        <taxon>Pseudomonadati</taxon>
        <taxon>Pseudomonadota</taxon>
        <taxon>Alphaproteobacteria</taxon>
        <taxon>Hyphomicrobiales</taxon>
        <taxon>Parvibaculaceae</taxon>
        <taxon>Parvibaculum</taxon>
    </lineage>
</organism>
<evidence type="ECO:0000313" key="2">
    <source>
        <dbReference type="Proteomes" id="UP000468901"/>
    </source>
</evidence>
<dbReference type="Pfam" id="PF05787">
    <property type="entry name" value="PhoX"/>
    <property type="match status" value="1"/>
</dbReference>
<keyword evidence="2" id="KW-1185">Reference proteome</keyword>
<dbReference type="PANTHER" id="PTHR35399:SF2">
    <property type="entry name" value="DUF839 DOMAIN-CONTAINING PROTEIN"/>
    <property type="match status" value="1"/>
</dbReference>
<evidence type="ECO:0000313" key="1">
    <source>
        <dbReference type="EMBL" id="KAB7739243.1"/>
    </source>
</evidence>
<dbReference type="PANTHER" id="PTHR35399">
    <property type="entry name" value="SLR8030 PROTEIN"/>
    <property type="match status" value="1"/>
</dbReference>
<name>A0A6N6VHP4_9HYPH</name>
<dbReference type="InterPro" id="IPR006311">
    <property type="entry name" value="TAT_signal"/>
</dbReference>
<comment type="caution">
    <text evidence="1">The sequence shown here is derived from an EMBL/GenBank/DDBJ whole genome shotgun (WGS) entry which is preliminary data.</text>
</comment>
<dbReference type="RefSeq" id="WP_152216915.1">
    <property type="nucleotide sequence ID" value="NZ_JBAQYD010000065.1"/>
</dbReference>
<dbReference type="Proteomes" id="UP000468901">
    <property type="component" value="Unassembled WGS sequence"/>
</dbReference>
<dbReference type="EMBL" id="WESC01000012">
    <property type="protein sequence ID" value="KAB7739243.1"/>
    <property type="molecule type" value="Genomic_DNA"/>
</dbReference>
<dbReference type="AlphaFoldDB" id="A0A6N6VHP4"/>
<dbReference type="SUPFAM" id="SSF63829">
    <property type="entry name" value="Calcium-dependent phosphotriesterase"/>
    <property type="match status" value="1"/>
</dbReference>